<feature type="region of interest" description="Disordered" evidence="1">
    <location>
        <begin position="86"/>
        <end position="112"/>
    </location>
</feature>
<sequence length="112" mass="12766">MKAERKAEIIIDNTLKDNKISNTQIIRTDSYKVPLRNLCAHTCMRVDMRLGDVTLTLNTFAKSQQQHINRAQVSNLRWQISRAKIATPDEHERHQTAAAPVWESAPVRGESS</sequence>
<accession>A0A4C1USN9</accession>
<keyword evidence="3" id="KW-1185">Reference proteome</keyword>
<dbReference type="AlphaFoldDB" id="A0A4C1USN9"/>
<proteinExistence type="predicted"/>
<gene>
    <name evidence="2" type="ORF">EVAR_83902_1</name>
</gene>
<evidence type="ECO:0000313" key="2">
    <source>
        <dbReference type="EMBL" id="GBP29002.1"/>
    </source>
</evidence>
<evidence type="ECO:0000313" key="3">
    <source>
        <dbReference type="Proteomes" id="UP000299102"/>
    </source>
</evidence>
<dbReference type="Proteomes" id="UP000299102">
    <property type="component" value="Unassembled WGS sequence"/>
</dbReference>
<organism evidence="2 3">
    <name type="scientific">Eumeta variegata</name>
    <name type="common">Bagworm moth</name>
    <name type="synonym">Eumeta japonica</name>
    <dbReference type="NCBI Taxonomy" id="151549"/>
    <lineage>
        <taxon>Eukaryota</taxon>
        <taxon>Metazoa</taxon>
        <taxon>Ecdysozoa</taxon>
        <taxon>Arthropoda</taxon>
        <taxon>Hexapoda</taxon>
        <taxon>Insecta</taxon>
        <taxon>Pterygota</taxon>
        <taxon>Neoptera</taxon>
        <taxon>Endopterygota</taxon>
        <taxon>Lepidoptera</taxon>
        <taxon>Glossata</taxon>
        <taxon>Ditrysia</taxon>
        <taxon>Tineoidea</taxon>
        <taxon>Psychidae</taxon>
        <taxon>Oiketicinae</taxon>
        <taxon>Eumeta</taxon>
    </lineage>
</organism>
<comment type="caution">
    <text evidence="2">The sequence shown here is derived from an EMBL/GenBank/DDBJ whole genome shotgun (WGS) entry which is preliminary data.</text>
</comment>
<name>A0A4C1USN9_EUMVA</name>
<evidence type="ECO:0000256" key="1">
    <source>
        <dbReference type="SAM" id="MobiDB-lite"/>
    </source>
</evidence>
<protein>
    <submittedName>
        <fullName evidence="2">Uncharacterized protein</fullName>
    </submittedName>
</protein>
<dbReference type="EMBL" id="BGZK01000214">
    <property type="protein sequence ID" value="GBP29002.1"/>
    <property type="molecule type" value="Genomic_DNA"/>
</dbReference>
<reference evidence="2 3" key="1">
    <citation type="journal article" date="2019" name="Commun. Biol.">
        <title>The bagworm genome reveals a unique fibroin gene that provides high tensile strength.</title>
        <authorList>
            <person name="Kono N."/>
            <person name="Nakamura H."/>
            <person name="Ohtoshi R."/>
            <person name="Tomita M."/>
            <person name="Numata K."/>
            <person name="Arakawa K."/>
        </authorList>
    </citation>
    <scope>NUCLEOTIDE SEQUENCE [LARGE SCALE GENOMIC DNA]</scope>
</reference>